<feature type="compositionally biased region" description="Polar residues" evidence="1">
    <location>
        <begin position="76"/>
        <end position="95"/>
    </location>
</feature>
<dbReference type="EMBL" id="VBQZ03000019">
    <property type="protein sequence ID" value="MXQ84075.1"/>
    <property type="molecule type" value="Genomic_DNA"/>
</dbReference>
<gene>
    <name evidence="2" type="ORF">E5288_WYG012052</name>
</gene>
<dbReference type="Proteomes" id="UP000322234">
    <property type="component" value="Unassembled WGS sequence"/>
</dbReference>
<feature type="region of interest" description="Disordered" evidence="1">
    <location>
        <begin position="72"/>
        <end position="97"/>
    </location>
</feature>
<feature type="region of interest" description="Disordered" evidence="1">
    <location>
        <begin position="1"/>
        <end position="53"/>
    </location>
</feature>
<reference evidence="2" key="1">
    <citation type="submission" date="2019-10" db="EMBL/GenBank/DDBJ databases">
        <title>The sequence and de novo assembly of the wild yak genome.</title>
        <authorList>
            <person name="Liu Y."/>
        </authorList>
    </citation>
    <scope>NUCLEOTIDE SEQUENCE [LARGE SCALE GENOMIC DNA]</scope>
    <source>
        <strain evidence="2">WY2019</strain>
    </source>
</reference>
<protein>
    <submittedName>
        <fullName evidence="2">Uncharacterized protein</fullName>
    </submittedName>
</protein>
<evidence type="ECO:0000313" key="3">
    <source>
        <dbReference type="Proteomes" id="UP000322234"/>
    </source>
</evidence>
<comment type="caution">
    <text evidence="2">The sequence shown here is derived from an EMBL/GenBank/DDBJ whole genome shotgun (WGS) entry which is preliminary data.</text>
</comment>
<name>A0A6B0R2K6_9CETA</name>
<organism evidence="2 3">
    <name type="scientific">Bos mutus</name>
    <name type="common">wild yak</name>
    <dbReference type="NCBI Taxonomy" id="72004"/>
    <lineage>
        <taxon>Eukaryota</taxon>
        <taxon>Metazoa</taxon>
        <taxon>Chordata</taxon>
        <taxon>Craniata</taxon>
        <taxon>Vertebrata</taxon>
        <taxon>Euteleostomi</taxon>
        <taxon>Mammalia</taxon>
        <taxon>Eutheria</taxon>
        <taxon>Laurasiatheria</taxon>
        <taxon>Artiodactyla</taxon>
        <taxon>Ruminantia</taxon>
        <taxon>Pecora</taxon>
        <taxon>Bovidae</taxon>
        <taxon>Bovinae</taxon>
        <taxon>Bos</taxon>
    </lineage>
</organism>
<sequence>MHSRSTTCIQQGHKNQPRNQLGDLHLQPERERVSDGSSLGAVVDTEPGGKPKSQIIYKCENYKRLSKLREFDQGKKSQVSVEEGQLNSHPGNRQAGNKEIQWDQLSLLDEVSTVHNHNDAIY</sequence>
<evidence type="ECO:0000313" key="2">
    <source>
        <dbReference type="EMBL" id="MXQ84075.1"/>
    </source>
</evidence>
<evidence type="ECO:0000256" key="1">
    <source>
        <dbReference type="SAM" id="MobiDB-lite"/>
    </source>
</evidence>
<accession>A0A6B0R2K6</accession>
<feature type="compositionally biased region" description="Polar residues" evidence="1">
    <location>
        <begin position="1"/>
        <end position="19"/>
    </location>
</feature>
<keyword evidence="3" id="KW-1185">Reference proteome</keyword>
<dbReference type="AlphaFoldDB" id="A0A6B0R2K6"/>
<proteinExistence type="predicted"/>